<accession>A0ABT8BSA6</accession>
<reference evidence="3" key="1">
    <citation type="journal article" date="2019" name="Int. J. Syst. Evol. Microbiol.">
        <title>The Global Catalogue of Microorganisms (GCM) 10K type strain sequencing project: providing services to taxonomists for standard genome sequencing and annotation.</title>
        <authorList>
            <consortium name="The Broad Institute Genomics Platform"/>
            <consortium name="The Broad Institute Genome Sequencing Center for Infectious Disease"/>
            <person name="Wu L."/>
            <person name="Ma J."/>
        </authorList>
    </citation>
    <scope>NUCLEOTIDE SEQUENCE [LARGE SCALE GENOMIC DNA]</scope>
    <source>
        <strain evidence="3">CECT 7398</strain>
    </source>
</reference>
<dbReference type="RefSeq" id="WP_290310892.1">
    <property type="nucleotide sequence ID" value="NZ_JAUFQC010000001.1"/>
</dbReference>
<name>A0ABT8BSA6_9VIBR</name>
<gene>
    <name evidence="2" type="ORF">QWZ16_04555</name>
</gene>
<comment type="similarity">
    <text evidence="1">Belongs to the bacterial solute-binding protein 3 family.</text>
</comment>
<evidence type="ECO:0000313" key="3">
    <source>
        <dbReference type="Proteomes" id="UP001238540"/>
    </source>
</evidence>
<protein>
    <submittedName>
        <fullName evidence="2">Transporter substrate-binding domain-containing protein</fullName>
    </submittedName>
</protein>
<comment type="caution">
    <text evidence="2">The sequence shown here is derived from an EMBL/GenBank/DDBJ whole genome shotgun (WGS) entry which is preliminary data.</text>
</comment>
<evidence type="ECO:0000256" key="1">
    <source>
        <dbReference type="ARBA" id="ARBA00010333"/>
    </source>
</evidence>
<sequence length="235" mass="25786">MAVGLISHSSSVYADNYTFASIENLPEQMISAKIMTEIYSQLGYDLQVKPLPGLRAQSAANSGKVAGEVARIWGYGDQTPNVIRVPTAYYSLQTVGYALSNSGIKVNDKEELSRYKVVIIRGVKHTAKIIQGMKKSSIEVIDNPESMMQSVSSGRAQIALTNPLLGSLVLQKLGANNMELVGPPLDQLELYHYIHKDHADLVPIINQKIIELRDSGELDTLIAKSEADVRSNWSK</sequence>
<evidence type="ECO:0000313" key="2">
    <source>
        <dbReference type="EMBL" id="MDN3608995.1"/>
    </source>
</evidence>
<keyword evidence="3" id="KW-1185">Reference proteome</keyword>
<organism evidence="2 3">
    <name type="scientific">Vibrio ostreicida</name>
    <dbReference type="NCBI Taxonomy" id="526588"/>
    <lineage>
        <taxon>Bacteria</taxon>
        <taxon>Pseudomonadati</taxon>
        <taxon>Pseudomonadota</taxon>
        <taxon>Gammaproteobacteria</taxon>
        <taxon>Vibrionales</taxon>
        <taxon>Vibrionaceae</taxon>
        <taxon>Vibrio</taxon>
    </lineage>
</organism>
<dbReference type="EMBL" id="JAUFQC010000001">
    <property type="protein sequence ID" value="MDN3608995.1"/>
    <property type="molecule type" value="Genomic_DNA"/>
</dbReference>
<dbReference type="Gene3D" id="3.40.190.10">
    <property type="entry name" value="Periplasmic binding protein-like II"/>
    <property type="match status" value="2"/>
</dbReference>
<proteinExistence type="inferred from homology"/>
<dbReference type="SUPFAM" id="SSF53850">
    <property type="entry name" value="Periplasmic binding protein-like II"/>
    <property type="match status" value="1"/>
</dbReference>
<dbReference type="PANTHER" id="PTHR35936:SF17">
    <property type="entry name" value="ARGININE-BINDING EXTRACELLULAR PROTEIN ARTP"/>
    <property type="match status" value="1"/>
</dbReference>
<dbReference type="PANTHER" id="PTHR35936">
    <property type="entry name" value="MEMBRANE-BOUND LYTIC MUREIN TRANSGLYCOSYLASE F"/>
    <property type="match status" value="1"/>
</dbReference>
<dbReference type="Proteomes" id="UP001238540">
    <property type="component" value="Unassembled WGS sequence"/>
</dbReference>